<dbReference type="EMBL" id="JBHUFA010000004">
    <property type="protein sequence ID" value="MFD1696380.1"/>
    <property type="molecule type" value="Genomic_DNA"/>
</dbReference>
<evidence type="ECO:0000313" key="3">
    <source>
        <dbReference type="Proteomes" id="UP001597327"/>
    </source>
</evidence>
<dbReference type="Gene3D" id="3.10.180.10">
    <property type="entry name" value="2,3-Dihydroxybiphenyl 1,2-Dioxygenase, domain 1"/>
    <property type="match status" value="2"/>
</dbReference>
<comment type="caution">
    <text evidence="2">The sequence shown here is derived from an EMBL/GenBank/DDBJ whole genome shotgun (WGS) entry which is preliminary data.</text>
</comment>
<gene>
    <name evidence="2" type="ORF">ACFSC7_12695</name>
</gene>
<dbReference type="InterPro" id="IPR037523">
    <property type="entry name" value="VOC_core"/>
</dbReference>
<dbReference type="InterPro" id="IPR029068">
    <property type="entry name" value="Glyas_Bleomycin-R_OHBP_Dase"/>
</dbReference>
<sequence length="259" mass="28015">MQGIFVWYELYTTDPALAAEFYSKVLGWTTSVNSMAGFDYTMLHVPGFEMGTAGMLPRPQEMEQAGVPPHWIGYIGVMDLDAMVRRMTAKGSAVHFGPADIPNIGRFASLADPQGAAICLFEPGPMDGPMPDEPAPGTQGTVGWHELHAGDGPAAFDFYAEMFDWQKDMAVDMGELGIYQTVRRDGPAFAGIMTKMPQVPVPLWAYYFCVDDIEAAVDRVSTNGGTVLHGPQEVPGGSRIANCQDPQGAMFSLVEPARA</sequence>
<dbReference type="InterPro" id="IPR004360">
    <property type="entry name" value="Glyas_Fos-R_dOase_dom"/>
</dbReference>
<protein>
    <submittedName>
        <fullName evidence="2">VOC family protein</fullName>
    </submittedName>
</protein>
<dbReference type="SUPFAM" id="SSF54593">
    <property type="entry name" value="Glyoxalase/Bleomycin resistance protein/Dihydroxybiphenyl dioxygenase"/>
    <property type="match status" value="2"/>
</dbReference>
<name>A0ABW4K1I4_9HYPH</name>
<keyword evidence="3" id="KW-1185">Reference proteome</keyword>
<accession>A0ABW4K1I4</accession>
<dbReference type="Pfam" id="PF00903">
    <property type="entry name" value="Glyoxalase"/>
    <property type="match status" value="2"/>
</dbReference>
<evidence type="ECO:0000259" key="1">
    <source>
        <dbReference type="PROSITE" id="PS51819"/>
    </source>
</evidence>
<organism evidence="2 3">
    <name type="scientific">Roseibium aestuarii</name>
    <dbReference type="NCBI Taxonomy" id="2600299"/>
    <lineage>
        <taxon>Bacteria</taxon>
        <taxon>Pseudomonadati</taxon>
        <taxon>Pseudomonadota</taxon>
        <taxon>Alphaproteobacteria</taxon>
        <taxon>Hyphomicrobiales</taxon>
        <taxon>Stappiaceae</taxon>
        <taxon>Roseibium</taxon>
    </lineage>
</organism>
<dbReference type="PANTHER" id="PTHR33993">
    <property type="entry name" value="GLYOXALASE-RELATED"/>
    <property type="match status" value="1"/>
</dbReference>
<reference evidence="3" key="1">
    <citation type="journal article" date="2019" name="Int. J. Syst. Evol. Microbiol.">
        <title>The Global Catalogue of Microorganisms (GCM) 10K type strain sequencing project: providing services to taxonomists for standard genome sequencing and annotation.</title>
        <authorList>
            <consortium name="The Broad Institute Genomics Platform"/>
            <consortium name="The Broad Institute Genome Sequencing Center for Infectious Disease"/>
            <person name="Wu L."/>
            <person name="Ma J."/>
        </authorList>
    </citation>
    <scope>NUCLEOTIDE SEQUENCE [LARGE SCALE GENOMIC DNA]</scope>
    <source>
        <strain evidence="3">JCM 3369</strain>
    </source>
</reference>
<dbReference type="CDD" id="cd07247">
    <property type="entry name" value="SgaA_N_like"/>
    <property type="match status" value="2"/>
</dbReference>
<evidence type="ECO:0000313" key="2">
    <source>
        <dbReference type="EMBL" id="MFD1696380.1"/>
    </source>
</evidence>
<feature type="domain" description="VOC" evidence="1">
    <location>
        <begin position="4"/>
        <end position="123"/>
    </location>
</feature>
<proteinExistence type="predicted"/>
<dbReference type="Proteomes" id="UP001597327">
    <property type="component" value="Unassembled WGS sequence"/>
</dbReference>
<dbReference type="InterPro" id="IPR052164">
    <property type="entry name" value="Anthracycline_SecMetBiosynth"/>
</dbReference>
<dbReference type="PROSITE" id="PS51819">
    <property type="entry name" value="VOC"/>
    <property type="match status" value="2"/>
</dbReference>
<dbReference type="PANTHER" id="PTHR33993:SF14">
    <property type="entry name" value="GB|AAF24581.1"/>
    <property type="match status" value="1"/>
</dbReference>
<dbReference type="RefSeq" id="WP_149892737.1">
    <property type="nucleotide sequence ID" value="NZ_JBHUFA010000004.1"/>
</dbReference>
<feature type="domain" description="VOC" evidence="1">
    <location>
        <begin position="141"/>
        <end position="256"/>
    </location>
</feature>